<gene>
    <name evidence="1" type="ORF">FGIG_08236</name>
</gene>
<dbReference type="AlphaFoldDB" id="A0A504YR92"/>
<evidence type="ECO:0000313" key="1">
    <source>
        <dbReference type="EMBL" id="TPP60300.1"/>
    </source>
</evidence>
<proteinExistence type="predicted"/>
<comment type="caution">
    <text evidence="1">The sequence shown here is derived from an EMBL/GenBank/DDBJ whole genome shotgun (WGS) entry which is preliminary data.</text>
</comment>
<accession>A0A504YR92</accession>
<dbReference type="EMBL" id="SUNJ01009604">
    <property type="protein sequence ID" value="TPP60300.1"/>
    <property type="molecule type" value="Genomic_DNA"/>
</dbReference>
<evidence type="ECO:0000313" key="2">
    <source>
        <dbReference type="Proteomes" id="UP000316759"/>
    </source>
</evidence>
<sequence>MFSPGTGYKRAFKVQKNIFGRPHKVTRVLFDGLLEKISEGQADIDKLLILAVRIIRLGRICLEQTDVNSRPKPFSNAGEIVKSLLLCFQRHWAKTVDATTRSGSKPKFGGLMEFVPSAARVKRRCIGQFVA</sequence>
<organism evidence="1 2">
    <name type="scientific">Fasciola gigantica</name>
    <name type="common">Giant liver fluke</name>
    <dbReference type="NCBI Taxonomy" id="46835"/>
    <lineage>
        <taxon>Eukaryota</taxon>
        <taxon>Metazoa</taxon>
        <taxon>Spiralia</taxon>
        <taxon>Lophotrochozoa</taxon>
        <taxon>Platyhelminthes</taxon>
        <taxon>Trematoda</taxon>
        <taxon>Digenea</taxon>
        <taxon>Plagiorchiida</taxon>
        <taxon>Echinostomata</taxon>
        <taxon>Echinostomatoidea</taxon>
        <taxon>Fasciolidae</taxon>
        <taxon>Fasciola</taxon>
    </lineage>
</organism>
<name>A0A504YR92_FASGI</name>
<reference evidence="1 2" key="1">
    <citation type="submission" date="2019-04" db="EMBL/GenBank/DDBJ databases">
        <title>Annotation for the trematode Fasciola gigantica.</title>
        <authorList>
            <person name="Choi Y.-J."/>
        </authorList>
    </citation>
    <scope>NUCLEOTIDE SEQUENCE [LARGE SCALE GENOMIC DNA]</scope>
    <source>
        <strain evidence="1">Uganda_cow_1</strain>
    </source>
</reference>
<protein>
    <submittedName>
        <fullName evidence="1">Uncharacterized protein</fullName>
    </submittedName>
</protein>
<keyword evidence="2" id="KW-1185">Reference proteome</keyword>
<dbReference type="Proteomes" id="UP000316759">
    <property type="component" value="Unassembled WGS sequence"/>
</dbReference>